<evidence type="ECO:0008006" key="4">
    <source>
        <dbReference type="Google" id="ProtNLM"/>
    </source>
</evidence>
<gene>
    <name evidence="2" type="ORF">BDZ85DRAFT_203211</name>
</gene>
<evidence type="ECO:0000256" key="1">
    <source>
        <dbReference type="SAM" id="MobiDB-lite"/>
    </source>
</evidence>
<dbReference type="OrthoDB" id="40334at2759"/>
<dbReference type="AlphaFoldDB" id="A0A6A6G532"/>
<evidence type="ECO:0000313" key="2">
    <source>
        <dbReference type="EMBL" id="KAF2220871.1"/>
    </source>
</evidence>
<name>A0A6A6G532_9PEZI</name>
<dbReference type="CDD" id="cd02970">
    <property type="entry name" value="PRX_like2"/>
    <property type="match status" value="1"/>
</dbReference>
<keyword evidence="3" id="KW-1185">Reference proteome</keyword>
<dbReference type="InterPro" id="IPR032801">
    <property type="entry name" value="PXL2A/B/C"/>
</dbReference>
<sequence length="238" mass="27204">MPSESLLNELYKTQVMDKTRRKIPFKDLIRSKENRRHIVVFTRHLFCPMCYAYVKALSHQLPPERLAKLNPPTKLVVIGCGDPVLIPKWTEQTECPYEVYADPSRQLYLKLGFAINTEANAVVPQYVQKHAQTPFQNILRCFGLVAATAKVNAGVVSQNGGEMIWIDGQLRFIHRMKNSTDHTETFELLRLLKRQGQEMGRRTPSIRSTANDEGTSSKRSSWARYIGKRLSLISDKGD</sequence>
<evidence type="ECO:0000313" key="3">
    <source>
        <dbReference type="Proteomes" id="UP000799538"/>
    </source>
</evidence>
<dbReference type="SUPFAM" id="SSF52833">
    <property type="entry name" value="Thioredoxin-like"/>
    <property type="match status" value="1"/>
</dbReference>
<dbReference type="PANTHER" id="PTHR28630">
    <property type="match status" value="1"/>
</dbReference>
<organism evidence="2 3">
    <name type="scientific">Elsinoe ampelina</name>
    <dbReference type="NCBI Taxonomy" id="302913"/>
    <lineage>
        <taxon>Eukaryota</taxon>
        <taxon>Fungi</taxon>
        <taxon>Dikarya</taxon>
        <taxon>Ascomycota</taxon>
        <taxon>Pezizomycotina</taxon>
        <taxon>Dothideomycetes</taxon>
        <taxon>Dothideomycetidae</taxon>
        <taxon>Myriangiales</taxon>
        <taxon>Elsinoaceae</taxon>
        <taxon>Elsinoe</taxon>
    </lineage>
</organism>
<feature type="compositionally biased region" description="Polar residues" evidence="1">
    <location>
        <begin position="205"/>
        <end position="218"/>
    </location>
</feature>
<dbReference type="EMBL" id="ML992511">
    <property type="protein sequence ID" value="KAF2220871.1"/>
    <property type="molecule type" value="Genomic_DNA"/>
</dbReference>
<dbReference type="Proteomes" id="UP000799538">
    <property type="component" value="Unassembled WGS sequence"/>
</dbReference>
<dbReference type="InterPro" id="IPR036249">
    <property type="entry name" value="Thioredoxin-like_sf"/>
</dbReference>
<proteinExistence type="predicted"/>
<accession>A0A6A6G532</accession>
<dbReference type="PANTHER" id="PTHR28630:SF3">
    <property type="entry name" value="PEROXIREDOXIN-LIKE 2C"/>
    <property type="match status" value="1"/>
</dbReference>
<dbReference type="Pfam" id="PF13911">
    <property type="entry name" value="AhpC-TSA_2"/>
    <property type="match status" value="1"/>
</dbReference>
<reference evidence="3" key="1">
    <citation type="journal article" date="2020" name="Stud. Mycol.">
        <title>101 Dothideomycetes genomes: A test case for predicting lifestyles and emergence of pathogens.</title>
        <authorList>
            <person name="Haridas S."/>
            <person name="Albert R."/>
            <person name="Binder M."/>
            <person name="Bloem J."/>
            <person name="LaButti K."/>
            <person name="Salamov A."/>
            <person name="Andreopoulos B."/>
            <person name="Baker S."/>
            <person name="Barry K."/>
            <person name="Bills G."/>
            <person name="Bluhm B."/>
            <person name="Cannon C."/>
            <person name="Castanera R."/>
            <person name="Culley D."/>
            <person name="Daum C."/>
            <person name="Ezra D."/>
            <person name="Gonzalez J."/>
            <person name="Henrissat B."/>
            <person name="Kuo A."/>
            <person name="Liang C."/>
            <person name="Lipzen A."/>
            <person name="Lutzoni F."/>
            <person name="Magnuson J."/>
            <person name="Mondo S."/>
            <person name="Nolan M."/>
            <person name="Ohm R."/>
            <person name="Pangilinan J."/>
            <person name="Park H.-J."/>
            <person name="Ramirez L."/>
            <person name="Alfaro M."/>
            <person name="Sun H."/>
            <person name="Tritt A."/>
            <person name="Yoshinaga Y."/>
            <person name="Zwiers L.-H."/>
            <person name="Turgeon B."/>
            <person name="Goodwin S."/>
            <person name="Spatafora J."/>
            <person name="Crous P."/>
            <person name="Grigoriev I."/>
        </authorList>
    </citation>
    <scope>NUCLEOTIDE SEQUENCE [LARGE SCALE GENOMIC DNA]</scope>
    <source>
        <strain evidence="3">CECT 20119</strain>
    </source>
</reference>
<feature type="region of interest" description="Disordered" evidence="1">
    <location>
        <begin position="197"/>
        <end position="218"/>
    </location>
</feature>
<protein>
    <recommendedName>
        <fullName evidence="4">AhpC/TSA antioxidant enzyme-domain-containing protein</fullName>
    </recommendedName>
</protein>
<dbReference type="Gene3D" id="3.40.30.10">
    <property type="entry name" value="Glutaredoxin"/>
    <property type="match status" value="1"/>
</dbReference>